<gene>
    <name evidence="9" type="primary">tpm</name>
    <name evidence="10" type="ORF">JYB87_02440</name>
</gene>
<dbReference type="GO" id="GO:0008119">
    <property type="term" value="F:thiopurine S-methyltransferase activity"/>
    <property type="evidence" value="ECO:0007669"/>
    <property type="project" value="UniProtKB-EC"/>
</dbReference>
<comment type="similarity">
    <text evidence="3 9">Belongs to the class I-like SAM-binding methyltransferase superfamily. TPMT family.</text>
</comment>
<evidence type="ECO:0000256" key="3">
    <source>
        <dbReference type="ARBA" id="ARBA00008145"/>
    </source>
</evidence>
<dbReference type="EMBL" id="CP071503">
    <property type="protein sequence ID" value="QSX34126.1"/>
    <property type="molecule type" value="Genomic_DNA"/>
</dbReference>
<dbReference type="NCBIfam" id="TIGR03840">
    <property type="entry name" value="TMPT_Se_Te"/>
    <property type="match status" value="1"/>
</dbReference>
<comment type="subcellular location">
    <subcellularLocation>
        <location evidence="2 9">Cytoplasm</location>
    </subcellularLocation>
</comment>
<evidence type="ECO:0000256" key="7">
    <source>
        <dbReference type="ARBA" id="ARBA00022679"/>
    </source>
</evidence>
<dbReference type="EC" id="2.1.1.67" evidence="4 9"/>
<evidence type="ECO:0000313" key="11">
    <source>
        <dbReference type="Proteomes" id="UP000662770"/>
    </source>
</evidence>
<dbReference type="GO" id="GO:0032259">
    <property type="term" value="P:methylation"/>
    <property type="evidence" value="ECO:0007669"/>
    <property type="project" value="UniProtKB-KW"/>
</dbReference>
<keyword evidence="11" id="KW-1185">Reference proteome</keyword>
<dbReference type="PANTHER" id="PTHR10259:SF11">
    <property type="entry name" value="THIOPURINE S-METHYLTRANSFERASE"/>
    <property type="match status" value="1"/>
</dbReference>
<feature type="binding site" evidence="9">
    <location>
        <position position="65"/>
    </location>
    <ligand>
        <name>S-adenosyl-L-methionine</name>
        <dbReference type="ChEBI" id="CHEBI:59789"/>
    </ligand>
</feature>
<evidence type="ECO:0000256" key="8">
    <source>
        <dbReference type="ARBA" id="ARBA00022691"/>
    </source>
</evidence>
<evidence type="ECO:0000256" key="2">
    <source>
        <dbReference type="ARBA" id="ARBA00004496"/>
    </source>
</evidence>
<dbReference type="InterPro" id="IPR008854">
    <property type="entry name" value="TPMT"/>
</dbReference>
<dbReference type="PIRSF" id="PIRSF023956">
    <property type="entry name" value="Thiopurine_S-methyltransferase"/>
    <property type="match status" value="1"/>
</dbReference>
<keyword evidence="6 9" id="KW-0489">Methyltransferase</keyword>
<dbReference type="NCBIfam" id="NF009732">
    <property type="entry name" value="PRK13255.1"/>
    <property type="match status" value="1"/>
</dbReference>
<dbReference type="PANTHER" id="PTHR10259">
    <property type="entry name" value="THIOPURINE S-METHYLTRANSFERASE"/>
    <property type="match status" value="1"/>
</dbReference>
<dbReference type="SUPFAM" id="SSF53335">
    <property type="entry name" value="S-adenosyl-L-methionine-dependent methyltransferases"/>
    <property type="match status" value="1"/>
</dbReference>
<proteinExistence type="inferred from homology"/>
<keyword evidence="5 9" id="KW-0963">Cytoplasm</keyword>
<dbReference type="Pfam" id="PF05724">
    <property type="entry name" value="TPMT"/>
    <property type="match status" value="1"/>
</dbReference>
<evidence type="ECO:0000256" key="1">
    <source>
        <dbReference type="ARBA" id="ARBA00000903"/>
    </source>
</evidence>
<reference evidence="10 11" key="1">
    <citation type="submission" date="2021-03" db="EMBL/GenBank/DDBJ databases">
        <title>Novel species identification of genus Shewanella.</title>
        <authorList>
            <person name="Liu G."/>
            <person name="Zhang Q."/>
        </authorList>
    </citation>
    <scope>NUCLEOTIDE SEQUENCE [LARGE SCALE GENOMIC DNA]</scope>
    <source>
        <strain evidence="10 11">FJAT-51800</strain>
    </source>
</reference>
<evidence type="ECO:0000256" key="5">
    <source>
        <dbReference type="ARBA" id="ARBA00022490"/>
    </source>
</evidence>
<dbReference type="PROSITE" id="PS51585">
    <property type="entry name" value="SAM_MT_TPMT"/>
    <property type="match status" value="1"/>
</dbReference>
<dbReference type="RefSeq" id="WP_207355331.1">
    <property type="nucleotide sequence ID" value="NZ_CP071503.1"/>
</dbReference>
<evidence type="ECO:0000256" key="6">
    <source>
        <dbReference type="ARBA" id="ARBA00022603"/>
    </source>
</evidence>
<keyword evidence="8 9" id="KW-0949">S-adenosyl-L-methionine</keyword>
<sequence length="217" mass="25133">MEPQFWHERWENQQLGFHQPEVNHFLTKHWPDLQLSSGKVFVPLCGKSVDMRYLAEQGFQILGSEFSEIAVRQFFAENGLTPEIIAGQPISCYQQHNYQLLLGDFFELTAEHVHDCTAFYDRASMVALPEEMRQHYVRHLANILPSGCCGLVILLEYPQEALPGPAFSVSQAWLEQYMGAHFVIEQLASYDVLQENQKFVKNGVPWLQENIYRITRN</sequence>
<dbReference type="HAMAP" id="MF_00812">
    <property type="entry name" value="Thiopur_methtran"/>
    <property type="match status" value="1"/>
</dbReference>
<dbReference type="InterPro" id="IPR025835">
    <property type="entry name" value="Thiopurine_S-MeTrfase"/>
</dbReference>
<dbReference type="Proteomes" id="UP000662770">
    <property type="component" value="Chromosome"/>
</dbReference>
<evidence type="ECO:0000313" key="10">
    <source>
        <dbReference type="EMBL" id="QSX34126.1"/>
    </source>
</evidence>
<protein>
    <recommendedName>
        <fullName evidence="4 9">Thiopurine S-methyltransferase</fullName>
        <ecNumber evidence="4 9">2.1.1.67</ecNumber>
    </recommendedName>
    <alternativeName>
        <fullName evidence="9">Thiopurine methyltransferase</fullName>
    </alternativeName>
</protein>
<keyword evidence="7 9" id="KW-0808">Transferase</keyword>
<feature type="binding site" evidence="9">
    <location>
        <position position="44"/>
    </location>
    <ligand>
        <name>S-adenosyl-L-methionine</name>
        <dbReference type="ChEBI" id="CHEBI:59789"/>
    </ligand>
</feature>
<name>A0ABX7QRQ0_9GAMM</name>
<feature type="binding site" evidence="9">
    <location>
        <position position="10"/>
    </location>
    <ligand>
        <name>S-adenosyl-L-methionine</name>
        <dbReference type="ChEBI" id="CHEBI:59789"/>
    </ligand>
</feature>
<dbReference type="InterPro" id="IPR029063">
    <property type="entry name" value="SAM-dependent_MTases_sf"/>
</dbReference>
<comment type="catalytic activity">
    <reaction evidence="1 9">
        <text>S-adenosyl-L-methionine + a thiopurine = S-adenosyl-L-homocysteine + a thiopurine S-methylether.</text>
        <dbReference type="EC" id="2.1.1.67"/>
    </reaction>
</comment>
<organism evidence="10 11">
    <name type="scientific">Shewanella avicenniae</name>
    <dbReference type="NCBI Taxonomy" id="2814294"/>
    <lineage>
        <taxon>Bacteria</taxon>
        <taxon>Pseudomonadati</taxon>
        <taxon>Pseudomonadota</taxon>
        <taxon>Gammaproteobacteria</taxon>
        <taxon>Alteromonadales</taxon>
        <taxon>Shewanellaceae</taxon>
        <taxon>Shewanella</taxon>
    </lineage>
</organism>
<feature type="binding site" evidence="9">
    <location>
        <position position="122"/>
    </location>
    <ligand>
        <name>S-adenosyl-L-methionine</name>
        <dbReference type="ChEBI" id="CHEBI:59789"/>
    </ligand>
</feature>
<accession>A0ABX7QRQ0</accession>
<evidence type="ECO:0000256" key="9">
    <source>
        <dbReference type="HAMAP-Rule" id="MF_00812"/>
    </source>
</evidence>
<dbReference type="Gene3D" id="3.40.50.150">
    <property type="entry name" value="Vaccinia Virus protein VP39"/>
    <property type="match status" value="1"/>
</dbReference>
<evidence type="ECO:0000256" key="4">
    <source>
        <dbReference type="ARBA" id="ARBA00011905"/>
    </source>
</evidence>
<dbReference type="InterPro" id="IPR022474">
    <property type="entry name" value="Thiopur_S-MeTfrase_Se/Te_detox"/>
</dbReference>